<dbReference type="PANTHER" id="PTHR11926">
    <property type="entry name" value="GLUCOSYL/GLUCURONOSYL TRANSFERASES"/>
    <property type="match status" value="1"/>
</dbReference>
<evidence type="ECO:0000256" key="4">
    <source>
        <dbReference type="ARBA" id="ARBA00022676"/>
    </source>
</evidence>
<keyword evidence="4" id="KW-0328">Glycosyltransferase</keyword>
<evidence type="ECO:0000256" key="5">
    <source>
        <dbReference type="ARBA" id="ARBA00022679"/>
    </source>
</evidence>
<dbReference type="CDD" id="cd03784">
    <property type="entry name" value="GT1_Gtf-like"/>
    <property type="match status" value="1"/>
</dbReference>
<dbReference type="GO" id="GO:0080044">
    <property type="term" value="F:quercetin 7-O-glucosyltransferase activity"/>
    <property type="evidence" value="ECO:0007669"/>
    <property type="project" value="TreeGrafter"/>
</dbReference>
<dbReference type="GO" id="GO:0047254">
    <property type="term" value="F:2,4-dihydroxy-7-methoxy-2H-1,4-benzoxazin-3(4H)-one 2-D-glucosyltransferase activity"/>
    <property type="evidence" value="ECO:0007669"/>
    <property type="project" value="UniProtKB-EC"/>
</dbReference>
<dbReference type="FunFam" id="3.40.50.2000:FF:000040">
    <property type="entry name" value="UDP-glycosyltransferase 76C1"/>
    <property type="match status" value="1"/>
</dbReference>
<evidence type="ECO:0000256" key="1">
    <source>
        <dbReference type="ARBA" id="ARBA00001913"/>
    </source>
</evidence>
<dbReference type="InterPro" id="IPR002213">
    <property type="entry name" value="UDP_glucos_trans"/>
</dbReference>
<evidence type="ECO:0000313" key="10">
    <source>
        <dbReference type="EMBL" id="GJM94039.1"/>
    </source>
</evidence>
<dbReference type="FunFam" id="3.40.50.2000:FF:000120">
    <property type="entry name" value="UDP-glycosyltransferase 76C1"/>
    <property type="match status" value="1"/>
</dbReference>
<keyword evidence="5" id="KW-0808">Transferase</keyword>
<organism evidence="10 11">
    <name type="scientific">Eleusine coracana subsp. coracana</name>
    <dbReference type="NCBI Taxonomy" id="191504"/>
    <lineage>
        <taxon>Eukaryota</taxon>
        <taxon>Viridiplantae</taxon>
        <taxon>Streptophyta</taxon>
        <taxon>Embryophyta</taxon>
        <taxon>Tracheophyta</taxon>
        <taxon>Spermatophyta</taxon>
        <taxon>Magnoliopsida</taxon>
        <taxon>Liliopsida</taxon>
        <taxon>Poales</taxon>
        <taxon>Poaceae</taxon>
        <taxon>PACMAD clade</taxon>
        <taxon>Chloridoideae</taxon>
        <taxon>Cynodonteae</taxon>
        <taxon>Eleusininae</taxon>
        <taxon>Eleusine</taxon>
    </lineage>
</organism>
<protein>
    <recommendedName>
        <fullName evidence="9">2,4-dihydroxy-7-methoxy-2H-1,4-benzoxazin-3(4H)-one 2-D-glucosyltransferase</fullName>
        <ecNumber evidence="9">2.4.1.202</ecNumber>
    </recommendedName>
</protein>
<dbReference type="GO" id="GO:0080043">
    <property type="term" value="F:quercetin 3-O-glucosyltransferase activity"/>
    <property type="evidence" value="ECO:0007669"/>
    <property type="project" value="TreeGrafter"/>
</dbReference>
<comment type="cofactor">
    <cofactor evidence="2">
        <name>Mg(2+)</name>
        <dbReference type="ChEBI" id="CHEBI:18420"/>
    </cofactor>
</comment>
<keyword evidence="11" id="KW-1185">Reference proteome</keyword>
<comment type="similarity">
    <text evidence="3">Belongs to the UDP-glycosyltransferase family.</text>
</comment>
<comment type="catalytic activity">
    <reaction evidence="7">
        <text>DIMBOA + UDP-alpha-D-glucose = DIMBOA beta-D-glucoside + UDP + H(+)</text>
        <dbReference type="Rhea" id="RHEA:15541"/>
        <dbReference type="ChEBI" id="CHEBI:15378"/>
        <dbReference type="ChEBI" id="CHEBI:18048"/>
        <dbReference type="ChEBI" id="CHEBI:37573"/>
        <dbReference type="ChEBI" id="CHEBI:58223"/>
        <dbReference type="ChEBI" id="CHEBI:58885"/>
        <dbReference type="EC" id="2.4.1.202"/>
    </reaction>
</comment>
<evidence type="ECO:0000256" key="7">
    <source>
        <dbReference type="ARBA" id="ARBA00052327"/>
    </source>
</evidence>
<comment type="function">
    <text evidence="8">Glucosyltransferase involved in the last step of benzoxazinoid glucoside biosynthesis. Catalyzes the glucosylation of hydroxamic acids utilizing UDP-glucose as glucose doner, reducing the toxicity of these natural insecticides for storage. Can use DIMBOA and DIBOA as substrates, HMBOA (2-hydroxy-7-methoxy-2H-1,4-benzoxazin-3(4H)-one) and HBOA (2-hydroxy-2H-1,4-benzoxazin-3(4H)-one) with a lower efficiency, but not indole acetic acid or quercitin.</text>
</comment>
<dbReference type="EMBL" id="BQKI01000004">
    <property type="protein sequence ID" value="GJM94039.1"/>
    <property type="molecule type" value="Genomic_DNA"/>
</dbReference>
<reference evidence="10" key="1">
    <citation type="journal article" date="2018" name="DNA Res.">
        <title>Multiple hybrid de novo genome assembly of finger millet, an orphan allotetraploid crop.</title>
        <authorList>
            <person name="Hatakeyama M."/>
            <person name="Aluri S."/>
            <person name="Balachadran M.T."/>
            <person name="Sivarajan S.R."/>
            <person name="Patrignani A."/>
            <person name="Gruter S."/>
            <person name="Poveda L."/>
            <person name="Shimizu-Inatsugi R."/>
            <person name="Baeten J."/>
            <person name="Francoijs K.J."/>
            <person name="Nataraja K.N."/>
            <person name="Reddy Y.A.N."/>
            <person name="Phadnis S."/>
            <person name="Ravikumar R.L."/>
            <person name="Schlapbach R."/>
            <person name="Sreeman S.M."/>
            <person name="Shimizu K.K."/>
        </authorList>
    </citation>
    <scope>NUCLEOTIDE SEQUENCE</scope>
</reference>
<evidence type="ECO:0000256" key="6">
    <source>
        <dbReference type="ARBA" id="ARBA00051876"/>
    </source>
</evidence>
<dbReference type="PANTHER" id="PTHR11926:SF1374">
    <property type="entry name" value="UDP-GLYCOSYLTRANSFERASE 76F1-RELATED"/>
    <property type="match status" value="1"/>
</dbReference>
<dbReference type="AlphaFoldDB" id="A0AAV5C778"/>
<sequence>MAPLNRGRVVVFPLPFHGHVNPMLRLAAALHGRGLAVTVLHADHCAPDPAAHPAAFRFVPVRADVPAGLMASLDVAGVVTALNAIFAAPFKDRLCELLVDGDGVRCVVTDVVWYSAQTAARELGVPALGLMTSSAASFRTFVAYPTLLDKGYLPVQESRKEDPVHELPPFRVKDLQRVDSSSLAGFAGMVARVVAEARQSSGLILNTFDAIEAGDVNDIRDNLQSIPVFAVGPLHKLAPPPTKTTSAQDRAGCLEWLDAQAPRSVLFVSLGTVAAIDAREFAELARGLVGSNRPFLWVVRPSLVRDTSGKLLHPPVAGVEEEEETRGGRGRIVPWAPQEEVLAHPAVGAFLTHNGWNSTMEAVSEGVPMICRPCFGDQLGTARYVCDVWQVGVEVGDRLERGDVKAAIEKVMGGGGAEGKVEVREKMKGLKERTDECANEGGLSYTALTDLVDLMLSF</sequence>
<evidence type="ECO:0000256" key="2">
    <source>
        <dbReference type="ARBA" id="ARBA00001946"/>
    </source>
</evidence>
<dbReference type="Proteomes" id="UP001054889">
    <property type="component" value="Unassembled WGS sequence"/>
</dbReference>
<proteinExistence type="inferred from homology"/>
<evidence type="ECO:0000256" key="3">
    <source>
        <dbReference type="ARBA" id="ARBA00009995"/>
    </source>
</evidence>
<dbReference type="SUPFAM" id="SSF53756">
    <property type="entry name" value="UDP-Glycosyltransferase/glycogen phosphorylase"/>
    <property type="match status" value="1"/>
</dbReference>
<comment type="cofactor">
    <cofactor evidence="1">
        <name>Ca(2+)</name>
        <dbReference type="ChEBI" id="CHEBI:29108"/>
    </cofactor>
</comment>
<evidence type="ECO:0000313" key="11">
    <source>
        <dbReference type="Proteomes" id="UP001054889"/>
    </source>
</evidence>
<reference evidence="10" key="2">
    <citation type="submission" date="2021-12" db="EMBL/GenBank/DDBJ databases">
        <title>Resequencing data analysis of finger millet.</title>
        <authorList>
            <person name="Hatakeyama M."/>
            <person name="Aluri S."/>
            <person name="Balachadran M.T."/>
            <person name="Sivarajan S.R."/>
            <person name="Poveda L."/>
            <person name="Shimizu-Inatsugi R."/>
            <person name="Schlapbach R."/>
            <person name="Sreeman S.M."/>
            <person name="Shimizu K.K."/>
        </authorList>
    </citation>
    <scope>NUCLEOTIDE SEQUENCE</scope>
</reference>
<accession>A0AAV5C778</accession>
<dbReference type="Gene3D" id="3.40.50.2000">
    <property type="entry name" value="Glycogen Phosphorylase B"/>
    <property type="match status" value="2"/>
</dbReference>
<dbReference type="Pfam" id="PF00201">
    <property type="entry name" value="UDPGT"/>
    <property type="match status" value="1"/>
</dbReference>
<dbReference type="EC" id="2.4.1.202" evidence="9"/>
<name>A0AAV5C778_ELECO</name>
<gene>
    <name evidence="10" type="primary">ga10651</name>
    <name evidence="10" type="ORF">PR202_ga10651</name>
</gene>
<comment type="caution">
    <text evidence="10">The sequence shown here is derived from an EMBL/GenBank/DDBJ whole genome shotgun (WGS) entry which is preliminary data.</text>
</comment>
<comment type="catalytic activity">
    <reaction evidence="6">
        <text>DIBOA + UDP-alpha-D-glucose = DIBOA beta-D-glucoside + UDP + H(+)</text>
        <dbReference type="Rhea" id="RHEA:33955"/>
        <dbReference type="ChEBI" id="CHEBI:15378"/>
        <dbReference type="ChEBI" id="CHEBI:58223"/>
        <dbReference type="ChEBI" id="CHEBI:58885"/>
        <dbReference type="ChEBI" id="CHEBI:63558"/>
        <dbReference type="ChEBI" id="CHEBI:63670"/>
        <dbReference type="EC" id="2.4.1.202"/>
    </reaction>
</comment>
<evidence type="ECO:0000256" key="9">
    <source>
        <dbReference type="ARBA" id="ARBA00066799"/>
    </source>
</evidence>
<evidence type="ECO:0000256" key="8">
    <source>
        <dbReference type="ARBA" id="ARBA00058304"/>
    </source>
</evidence>